<dbReference type="PROSITE" id="PS51371">
    <property type="entry name" value="CBS"/>
    <property type="match status" value="3"/>
</dbReference>
<evidence type="ECO:0000256" key="1">
    <source>
        <dbReference type="ARBA" id="ARBA00023122"/>
    </source>
</evidence>
<dbReference type="SMART" id="SM00116">
    <property type="entry name" value="CBS"/>
    <property type="match status" value="4"/>
</dbReference>
<name>A0A520KFS2_9CREN</name>
<evidence type="ECO:0000259" key="3">
    <source>
        <dbReference type="PROSITE" id="PS51371"/>
    </source>
</evidence>
<comment type="caution">
    <text evidence="4">The sequence shown here is derived from an EMBL/GenBank/DDBJ whole genome shotgun (WGS) entry which is preliminary data.</text>
</comment>
<dbReference type="Proteomes" id="UP000317265">
    <property type="component" value="Unassembled WGS sequence"/>
</dbReference>
<organism evidence="4 6">
    <name type="scientific">Thermoproteota archaeon</name>
    <dbReference type="NCBI Taxonomy" id="2056631"/>
    <lineage>
        <taxon>Archaea</taxon>
        <taxon>Thermoproteota</taxon>
    </lineage>
</organism>
<keyword evidence="1 2" id="KW-0129">CBS domain</keyword>
<dbReference type="PANTHER" id="PTHR43080">
    <property type="entry name" value="CBS DOMAIN-CONTAINING PROTEIN CBSX3, MITOCHONDRIAL"/>
    <property type="match status" value="1"/>
</dbReference>
<dbReference type="CDD" id="cd02205">
    <property type="entry name" value="CBS_pair_SF"/>
    <property type="match status" value="2"/>
</dbReference>
<evidence type="ECO:0000313" key="7">
    <source>
        <dbReference type="Proteomes" id="UP000317265"/>
    </source>
</evidence>
<dbReference type="SUPFAM" id="SSF54631">
    <property type="entry name" value="CBS-domain pair"/>
    <property type="match status" value="2"/>
</dbReference>
<evidence type="ECO:0000313" key="5">
    <source>
        <dbReference type="EMBL" id="TDA40037.1"/>
    </source>
</evidence>
<evidence type="ECO:0000313" key="6">
    <source>
        <dbReference type="Proteomes" id="UP000316080"/>
    </source>
</evidence>
<dbReference type="InterPro" id="IPR051257">
    <property type="entry name" value="Diverse_CBS-Domain"/>
</dbReference>
<evidence type="ECO:0000256" key="2">
    <source>
        <dbReference type="PROSITE-ProRule" id="PRU00703"/>
    </source>
</evidence>
<dbReference type="AlphaFoldDB" id="A0A520KFS2"/>
<dbReference type="InterPro" id="IPR046342">
    <property type="entry name" value="CBS_dom_sf"/>
</dbReference>
<dbReference type="InterPro" id="IPR000644">
    <property type="entry name" value="CBS_dom"/>
</dbReference>
<sequence>MRLMDILVKNPPMLNKNRPITDTLEILRKESIDSVCIYDEKPIGTISYRDILSKIGLERVRRIVPEALYNSSFVRYFPTYVSDECSIRKCAELMIEFNTNSLPFFYGDTFLGMIYRRDMIRFIEDSSITIESLMNRNSLVIYPYSRIIHVRRMMLDNNLSFLPVLSDNGKVLGAVTEGEVVDTLIEFYRRTPEKHQKARIREILVTTSMVVDVPIVEKEAILSDIAVELRKKGLIGAIVTENQKVIGILTYNEILKYIVHSFPEGL</sequence>
<dbReference type="EMBL" id="QNVI01000016">
    <property type="protein sequence ID" value="TDA40037.1"/>
    <property type="molecule type" value="Genomic_DNA"/>
</dbReference>
<dbReference type="Gene3D" id="3.10.580.10">
    <property type="entry name" value="CBS-domain"/>
    <property type="match status" value="2"/>
</dbReference>
<proteinExistence type="predicted"/>
<feature type="domain" description="CBS" evidence="3">
    <location>
        <begin position="134"/>
        <end position="193"/>
    </location>
</feature>
<reference evidence="4 6" key="2">
    <citation type="journal article" date="2019" name="Nat. Microbiol.">
        <title>Wide diversity of methane and short-chain alkane metabolisms in uncultured archaea.</title>
        <authorList>
            <person name="Borrel G."/>
            <person name="Adam P.S."/>
            <person name="McKay L.J."/>
            <person name="Chen L.X."/>
            <person name="Sierra-Garcia I.N."/>
            <person name="Sieber C.M."/>
            <person name="Letourneur Q."/>
            <person name="Ghozlane A."/>
            <person name="Andersen G.L."/>
            <person name="Li W.J."/>
            <person name="Hallam S.J."/>
            <person name="Muyzer G."/>
            <person name="de Oliveira V.M."/>
            <person name="Inskeep W.P."/>
            <person name="Banfield J.F."/>
            <person name="Gribaldo S."/>
        </authorList>
    </citation>
    <scope>NUCLEOTIDE SEQUENCE [LARGE SCALE GENOMIC DNA]</scope>
    <source>
        <strain evidence="4">Verst-YHS</strain>
    </source>
</reference>
<feature type="domain" description="CBS" evidence="3">
    <location>
        <begin position="7"/>
        <end position="63"/>
    </location>
</feature>
<accession>A0A520KFS2</accession>
<feature type="domain" description="CBS" evidence="3">
    <location>
        <begin position="209"/>
        <end position="264"/>
    </location>
</feature>
<dbReference type="Pfam" id="PF00571">
    <property type="entry name" value="CBS"/>
    <property type="match status" value="4"/>
</dbReference>
<dbReference type="Proteomes" id="UP000316080">
    <property type="component" value="Unassembled WGS sequence"/>
</dbReference>
<evidence type="ECO:0000313" key="4">
    <source>
        <dbReference type="EMBL" id="RZN56377.1"/>
    </source>
</evidence>
<reference evidence="5 7" key="1">
    <citation type="journal article" date="2019" name="Nat. Microbiol.">
        <title>Expanding anaerobic alkane metabolism in the domain of Archaea.</title>
        <authorList>
            <person name="Wang Y."/>
            <person name="Wegener G."/>
            <person name="Hou J."/>
            <person name="Wang F."/>
            <person name="Xiao X."/>
        </authorList>
    </citation>
    <scope>NUCLEOTIDE SEQUENCE [LARGE SCALE GENOMIC DNA]</scope>
    <source>
        <strain evidence="5">WYZ-LMO11</strain>
    </source>
</reference>
<dbReference type="PANTHER" id="PTHR43080:SF4">
    <property type="entry name" value="CRO-LIKE PROTEIN"/>
    <property type="match status" value="1"/>
</dbReference>
<gene>
    <name evidence="5" type="ORF">DSO09_01540</name>
    <name evidence="4" type="ORF">EF809_03120</name>
</gene>
<protein>
    <submittedName>
        <fullName evidence="4">CBS domain-containing protein</fullName>
    </submittedName>
</protein>
<dbReference type="EMBL" id="RXIH01000025">
    <property type="protein sequence ID" value="RZN56377.1"/>
    <property type="molecule type" value="Genomic_DNA"/>
</dbReference>